<sequence>MAASLAQPIPAHRRAHSRCSPRPYAGRVPDPAAPAPVDSLDRATVLSDPDHLDRLRDDLHAARFDATGVPALLGPSANRALGRGELFPALRVTGGGDVTGSPLATLVRLFLLGADAPVASAAAALPRAGLDRSVAAGLLERDGDRIRAALDLRPHAADGDEYLVVSDLDSDVRPGPVRHDHVLGIGAASITLANAVIRRPVGRALDVGTGCGIQSLHLAEHAAEVTATDVNPRALALAAATARLSGQRWRLLAGSMFEPVADETFDLIVSNPPFVIGDGGQDYIYRDSGMPGDGLCQALVAGIPDHLAPGGTAQLLANWIVHPDTDWRERVGSWVAGTGCDAWVVQREVADPAEYVGLWLKDAGDTGPQAAAIATRWLDALDRQRVAGIGMGTITLRRSDTTDPSITLDELTEPGDELTGVEVDSFLARRDWIERTTDAALLAAPLSLSTGVLLEQRSIPGAEGWSPMLRMLRRPGGPGATLQVDEWGERLLAGCTGQLPLGVLVDLLSSAAGVSRDALAAAALPAIRVAVVRGLVHPVDQDGERVN</sequence>
<dbReference type="GO" id="GO:0008170">
    <property type="term" value="F:N-methyltransferase activity"/>
    <property type="evidence" value="ECO:0007669"/>
    <property type="project" value="UniProtKB-ARBA"/>
</dbReference>
<dbReference type="Pfam" id="PF23186">
    <property type="entry name" value="DUF7059"/>
    <property type="match status" value="1"/>
</dbReference>
<dbReference type="Gene3D" id="3.40.50.150">
    <property type="entry name" value="Vaccinia Virus protein VP39"/>
    <property type="match status" value="1"/>
</dbReference>
<protein>
    <submittedName>
        <fullName evidence="9">Methyltransferase</fullName>
    </submittedName>
</protein>
<comment type="caution">
    <text evidence="9">The sequence shown here is derived from an EMBL/GenBank/DDBJ whole genome shotgun (WGS) entry which is preliminary data.</text>
</comment>
<dbReference type="Proteomes" id="UP000663792">
    <property type="component" value="Unassembled WGS sequence"/>
</dbReference>
<comment type="similarity">
    <text evidence="1">Belongs to the eukaryotic/archaeal PrmC-related family.</text>
</comment>
<dbReference type="GO" id="GO:0008757">
    <property type="term" value="F:S-adenosylmethionine-dependent methyltransferase activity"/>
    <property type="evidence" value="ECO:0007669"/>
    <property type="project" value="TreeGrafter"/>
</dbReference>
<evidence type="ECO:0000313" key="10">
    <source>
        <dbReference type="Proteomes" id="UP000663792"/>
    </source>
</evidence>
<organism evidence="9 10">
    <name type="scientific">Nakamurella leprariae</name>
    <dbReference type="NCBI Taxonomy" id="2803911"/>
    <lineage>
        <taxon>Bacteria</taxon>
        <taxon>Bacillati</taxon>
        <taxon>Actinomycetota</taxon>
        <taxon>Actinomycetes</taxon>
        <taxon>Nakamurellales</taxon>
        <taxon>Nakamurellaceae</taxon>
        <taxon>Nakamurella</taxon>
    </lineage>
</organism>
<evidence type="ECO:0000259" key="6">
    <source>
        <dbReference type="Pfam" id="PF05175"/>
    </source>
</evidence>
<name>A0A939BW28_9ACTN</name>
<dbReference type="PROSITE" id="PS00092">
    <property type="entry name" value="N6_MTASE"/>
    <property type="match status" value="1"/>
</dbReference>
<dbReference type="Pfam" id="PF25004">
    <property type="entry name" value="DUF7782"/>
    <property type="match status" value="1"/>
</dbReference>
<dbReference type="GO" id="GO:0032259">
    <property type="term" value="P:methylation"/>
    <property type="evidence" value="ECO:0007669"/>
    <property type="project" value="UniProtKB-KW"/>
</dbReference>
<gene>
    <name evidence="9" type="ORF">JL106_07480</name>
</gene>
<evidence type="ECO:0000256" key="1">
    <source>
        <dbReference type="ARBA" id="ARBA00006149"/>
    </source>
</evidence>
<dbReference type="InterPro" id="IPR007848">
    <property type="entry name" value="Small_mtfrase_dom"/>
</dbReference>
<dbReference type="Pfam" id="PF05175">
    <property type="entry name" value="MTS"/>
    <property type="match status" value="1"/>
</dbReference>
<dbReference type="InterPro" id="IPR052190">
    <property type="entry name" value="Euk-Arch_PrmC-MTase"/>
</dbReference>
<dbReference type="GO" id="GO:0008276">
    <property type="term" value="F:protein methyltransferase activity"/>
    <property type="evidence" value="ECO:0007669"/>
    <property type="project" value="TreeGrafter"/>
</dbReference>
<evidence type="ECO:0000256" key="4">
    <source>
        <dbReference type="ARBA" id="ARBA00022691"/>
    </source>
</evidence>
<dbReference type="PANTHER" id="PTHR45875:SF1">
    <property type="entry name" value="METHYLTRANSFERASE N6AMT1"/>
    <property type="match status" value="1"/>
</dbReference>
<dbReference type="AlphaFoldDB" id="A0A939BW28"/>
<dbReference type="GO" id="GO:0003676">
    <property type="term" value="F:nucleic acid binding"/>
    <property type="evidence" value="ECO:0007669"/>
    <property type="project" value="InterPro"/>
</dbReference>
<keyword evidence="10" id="KW-1185">Reference proteome</keyword>
<dbReference type="EMBL" id="JAERWK010000008">
    <property type="protein sequence ID" value="MBM9467123.1"/>
    <property type="molecule type" value="Genomic_DNA"/>
</dbReference>
<dbReference type="InterPro" id="IPR029063">
    <property type="entry name" value="SAM-dependent_MTases_sf"/>
</dbReference>
<dbReference type="SUPFAM" id="SSF53335">
    <property type="entry name" value="S-adenosyl-L-methionine-dependent methyltransferases"/>
    <property type="match status" value="1"/>
</dbReference>
<dbReference type="InterPro" id="IPR002052">
    <property type="entry name" value="DNA_methylase_N6_adenine_CS"/>
</dbReference>
<dbReference type="CDD" id="cd02440">
    <property type="entry name" value="AdoMet_MTases"/>
    <property type="match status" value="1"/>
</dbReference>
<feature type="domain" description="DUF7782" evidence="8">
    <location>
        <begin position="425"/>
        <end position="538"/>
    </location>
</feature>
<evidence type="ECO:0000259" key="7">
    <source>
        <dbReference type="Pfam" id="PF23186"/>
    </source>
</evidence>
<feature type="region of interest" description="Disordered" evidence="5">
    <location>
        <begin position="1"/>
        <end position="39"/>
    </location>
</feature>
<feature type="domain" description="Methyltransferase small" evidence="6">
    <location>
        <begin position="188"/>
        <end position="282"/>
    </location>
</feature>
<evidence type="ECO:0000313" key="9">
    <source>
        <dbReference type="EMBL" id="MBM9467123.1"/>
    </source>
</evidence>
<dbReference type="InterPro" id="IPR055487">
    <property type="entry name" value="DUF7059"/>
</dbReference>
<reference evidence="9" key="1">
    <citation type="submission" date="2021-01" db="EMBL/GenBank/DDBJ databases">
        <title>YIM 132084 draft genome.</title>
        <authorList>
            <person name="An D."/>
        </authorList>
    </citation>
    <scope>NUCLEOTIDE SEQUENCE</scope>
    <source>
        <strain evidence="9">YIM 132084</strain>
    </source>
</reference>
<dbReference type="InterPro" id="IPR056684">
    <property type="entry name" value="DUF7782"/>
</dbReference>
<dbReference type="PANTHER" id="PTHR45875">
    <property type="entry name" value="METHYLTRANSFERASE N6AMT1"/>
    <property type="match status" value="1"/>
</dbReference>
<feature type="domain" description="DUF7059" evidence="7">
    <location>
        <begin position="61"/>
        <end position="149"/>
    </location>
</feature>
<evidence type="ECO:0000256" key="5">
    <source>
        <dbReference type="SAM" id="MobiDB-lite"/>
    </source>
</evidence>
<keyword evidence="3" id="KW-0808">Transferase</keyword>
<evidence type="ECO:0000256" key="2">
    <source>
        <dbReference type="ARBA" id="ARBA00022603"/>
    </source>
</evidence>
<evidence type="ECO:0000256" key="3">
    <source>
        <dbReference type="ARBA" id="ARBA00022679"/>
    </source>
</evidence>
<evidence type="ECO:0000259" key="8">
    <source>
        <dbReference type="Pfam" id="PF25004"/>
    </source>
</evidence>
<keyword evidence="4" id="KW-0949">S-adenosyl-L-methionine</keyword>
<dbReference type="GO" id="GO:0035657">
    <property type="term" value="C:eRF1 methyltransferase complex"/>
    <property type="evidence" value="ECO:0007669"/>
    <property type="project" value="TreeGrafter"/>
</dbReference>
<proteinExistence type="inferred from homology"/>
<keyword evidence="2 9" id="KW-0489">Methyltransferase</keyword>
<accession>A0A939BW28</accession>